<protein>
    <submittedName>
        <fullName evidence="3">Tfiiic subunit sfc7</fullName>
    </submittedName>
</protein>
<dbReference type="STRING" id="402676.B6K7R1"/>
<reference evidence="3 5" key="1">
    <citation type="journal article" date="2011" name="Science">
        <title>Comparative functional genomics of the fission yeasts.</title>
        <authorList>
            <person name="Rhind N."/>
            <person name="Chen Z."/>
            <person name="Yassour M."/>
            <person name="Thompson D.A."/>
            <person name="Haas B.J."/>
            <person name="Habib N."/>
            <person name="Wapinski I."/>
            <person name="Roy S."/>
            <person name="Lin M.F."/>
            <person name="Heiman D.I."/>
            <person name="Young S.K."/>
            <person name="Furuya K."/>
            <person name="Guo Y."/>
            <person name="Pidoux A."/>
            <person name="Chen H.M."/>
            <person name="Robbertse B."/>
            <person name="Goldberg J.M."/>
            <person name="Aoki K."/>
            <person name="Bayne E.H."/>
            <person name="Berlin A.M."/>
            <person name="Desjardins C.A."/>
            <person name="Dobbs E."/>
            <person name="Dukaj L."/>
            <person name="Fan L."/>
            <person name="FitzGerald M.G."/>
            <person name="French C."/>
            <person name="Gujja S."/>
            <person name="Hansen K."/>
            <person name="Keifenheim D."/>
            <person name="Levin J.Z."/>
            <person name="Mosher R.A."/>
            <person name="Mueller C.A."/>
            <person name="Pfiffner J."/>
            <person name="Priest M."/>
            <person name="Russ C."/>
            <person name="Smialowska A."/>
            <person name="Swoboda P."/>
            <person name="Sykes S.M."/>
            <person name="Vaughn M."/>
            <person name="Vengrova S."/>
            <person name="Yoder R."/>
            <person name="Zeng Q."/>
            <person name="Allshire R."/>
            <person name="Baulcombe D."/>
            <person name="Birren B.W."/>
            <person name="Brown W."/>
            <person name="Ekwall K."/>
            <person name="Kellis M."/>
            <person name="Leatherwood J."/>
            <person name="Levin H."/>
            <person name="Margalit H."/>
            <person name="Martienssen R."/>
            <person name="Nieduszynski C.A."/>
            <person name="Spatafora J.W."/>
            <person name="Friedman N."/>
            <person name="Dalgaard J.Z."/>
            <person name="Baumann P."/>
            <person name="Niki H."/>
            <person name="Regev A."/>
            <person name="Nusbaum C."/>
        </authorList>
    </citation>
    <scope>NUCLEOTIDE SEQUENCE [LARGE SCALE GENOMIC DNA]</scope>
    <source>
        <strain evidence="5">yFS275 / FY16936</strain>
    </source>
</reference>
<feature type="region of interest" description="Disordered" evidence="1">
    <location>
        <begin position="161"/>
        <end position="209"/>
    </location>
</feature>
<proteinExistence type="predicted"/>
<feature type="domain" description="Transcription factor TFIIIC triple barrel" evidence="2">
    <location>
        <begin position="63"/>
        <end position="121"/>
    </location>
</feature>
<dbReference type="AlphaFoldDB" id="B6K7R1"/>
<evidence type="ECO:0000259" key="2">
    <source>
        <dbReference type="Pfam" id="PF10419"/>
    </source>
</evidence>
<evidence type="ECO:0000313" key="4">
    <source>
        <dbReference type="JaponicusDB" id="SJAG_05339"/>
    </source>
</evidence>
<evidence type="ECO:0000313" key="3">
    <source>
        <dbReference type="EMBL" id="EEB09565.1"/>
    </source>
</evidence>
<dbReference type="OrthoDB" id="1877767at2759"/>
<dbReference type="VEuPathDB" id="FungiDB:SJAG_05339"/>
<evidence type="ECO:0000256" key="1">
    <source>
        <dbReference type="SAM" id="MobiDB-lite"/>
    </source>
</evidence>
<sequence>MSNTLPESSRFADENGANDELVQTSASSVTEENNHTTSESADVSDAAQNSNITDEDNDSYEDVVFDFGANNTDVNMAEDITVLGLDEEHPIIRVGAMVFRGTWHHTIGTDLHVPVRTDGNLQTRDILPSSRHLVLEQIRLIPKGSNSKNADADATLSGIVSASTNEAESDMAVDTPDGQMNNESKNSSLSQEESSKDDETHSKMSTTQD</sequence>
<feature type="compositionally biased region" description="Polar residues" evidence="1">
    <location>
        <begin position="21"/>
        <end position="52"/>
    </location>
</feature>
<feature type="compositionally biased region" description="Low complexity" evidence="1">
    <location>
        <begin position="181"/>
        <end position="192"/>
    </location>
</feature>
<feature type="region of interest" description="Disordered" evidence="1">
    <location>
        <begin position="1"/>
        <end position="58"/>
    </location>
</feature>
<name>B6K7R1_SCHJY</name>
<dbReference type="RefSeq" id="XP_002175858.1">
    <property type="nucleotide sequence ID" value="XM_002175822.1"/>
</dbReference>
<dbReference type="Pfam" id="PF10419">
    <property type="entry name" value="TFIIIC_sub6"/>
    <property type="match status" value="1"/>
</dbReference>
<gene>
    <name evidence="4" type="primary">sfc7</name>
    <name evidence="3" type="ORF">SJAG_05339</name>
</gene>
<dbReference type="JaponicusDB" id="SJAG_05339">
    <property type="gene designation" value="sfc7"/>
</dbReference>
<evidence type="ECO:0000313" key="5">
    <source>
        <dbReference type="Proteomes" id="UP000001744"/>
    </source>
</evidence>
<dbReference type="HOGENOM" id="CLU_1316080_0_0_1"/>
<dbReference type="InterPro" id="IPR019481">
    <property type="entry name" value="TFIIIC_triple_barrel"/>
</dbReference>
<dbReference type="eggNOG" id="ENOG502RYMW">
    <property type="taxonomic scope" value="Eukaryota"/>
</dbReference>
<dbReference type="Proteomes" id="UP000001744">
    <property type="component" value="Unassembled WGS sequence"/>
</dbReference>
<accession>B6K7R1</accession>
<dbReference type="EMBL" id="KE651168">
    <property type="protein sequence ID" value="EEB09565.1"/>
    <property type="molecule type" value="Genomic_DNA"/>
</dbReference>
<feature type="compositionally biased region" description="Basic and acidic residues" evidence="1">
    <location>
        <begin position="193"/>
        <end position="202"/>
    </location>
</feature>
<dbReference type="GeneID" id="7049363"/>
<dbReference type="Gene3D" id="2.60.40.4370">
    <property type="match status" value="1"/>
</dbReference>
<keyword evidence="5" id="KW-1185">Reference proteome</keyword>
<organism evidence="3 5">
    <name type="scientific">Schizosaccharomyces japonicus (strain yFS275 / FY16936)</name>
    <name type="common">Fission yeast</name>
    <dbReference type="NCBI Taxonomy" id="402676"/>
    <lineage>
        <taxon>Eukaryota</taxon>
        <taxon>Fungi</taxon>
        <taxon>Dikarya</taxon>
        <taxon>Ascomycota</taxon>
        <taxon>Taphrinomycotina</taxon>
        <taxon>Schizosaccharomycetes</taxon>
        <taxon>Schizosaccharomycetales</taxon>
        <taxon>Schizosaccharomycetaceae</taxon>
        <taxon>Schizosaccharomyces</taxon>
    </lineage>
</organism>